<dbReference type="SUPFAM" id="SSF117143">
    <property type="entry name" value="Flagellar hook protein flgE"/>
    <property type="match status" value="1"/>
</dbReference>
<dbReference type="InterPro" id="IPR010930">
    <property type="entry name" value="Flg_bb/hook_C_dom"/>
</dbReference>
<organism evidence="8 9">
    <name type="scientific">Geothermobacter hydrogeniphilus</name>
    <dbReference type="NCBI Taxonomy" id="1969733"/>
    <lineage>
        <taxon>Bacteria</taxon>
        <taxon>Pseudomonadati</taxon>
        <taxon>Thermodesulfobacteriota</taxon>
        <taxon>Desulfuromonadia</taxon>
        <taxon>Desulfuromonadales</taxon>
        <taxon>Geothermobacteraceae</taxon>
        <taxon>Geothermobacter</taxon>
    </lineage>
</organism>
<comment type="caution">
    <text evidence="8">The sequence shown here is derived from an EMBL/GenBank/DDBJ whole genome shotgun (WGS) entry which is preliminary data.</text>
</comment>
<feature type="domain" description="Flagellar basal body rod protein N-terminal" evidence="5">
    <location>
        <begin position="10"/>
        <end position="40"/>
    </location>
</feature>
<evidence type="ECO:0000313" key="8">
    <source>
        <dbReference type="EMBL" id="ORJ63502.1"/>
    </source>
</evidence>
<comment type="subcellular location">
    <subcellularLocation>
        <location evidence="1 4">Bacterial flagellum basal body</location>
    </subcellularLocation>
</comment>
<keyword evidence="8" id="KW-0966">Cell projection</keyword>
<dbReference type="Proteomes" id="UP000193136">
    <property type="component" value="Unassembled WGS sequence"/>
</dbReference>
<dbReference type="InterPro" id="IPR012836">
    <property type="entry name" value="FlgF"/>
</dbReference>
<dbReference type="InterPro" id="IPR053967">
    <property type="entry name" value="LlgE_F_G-like_D1"/>
</dbReference>
<dbReference type="GO" id="GO:0030694">
    <property type="term" value="C:bacterial-type flagellum basal body, rod"/>
    <property type="evidence" value="ECO:0007669"/>
    <property type="project" value="InterPro"/>
</dbReference>
<proteinExistence type="inferred from homology"/>
<feature type="domain" description="Flagellar hook protein FlgE/F/G-like D1" evidence="7">
    <location>
        <begin position="91"/>
        <end position="153"/>
    </location>
</feature>
<keyword evidence="9" id="KW-1185">Reference proteome</keyword>
<dbReference type="InterPro" id="IPR037925">
    <property type="entry name" value="FlgE/F/G-like"/>
</dbReference>
<gene>
    <name evidence="8" type="ORF">B5V00_01150</name>
</gene>
<keyword evidence="8" id="KW-0282">Flagellum</keyword>
<evidence type="ECO:0000259" key="7">
    <source>
        <dbReference type="Pfam" id="PF22692"/>
    </source>
</evidence>
<dbReference type="AlphaFoldDB" id="A0A1X0YEH7"/>
<evidence type="ECO:0000256" key="2">
    <source>
        <dbReference type="ARBA" id="ARBA00009677"/>
    </source>
</evidence>
<evidence type="ECO:0000256" key="4">
    <source>
        <dbReference type="RuleBase" id="RU362116"/>
    </source>
</evidence>
<dbReference type="GO" id="GO:0071978">
    <property type="term" value="P:bacterial-type flagellum-dependent swarming motility"/>
    <property type="evidence" value="ECO:0007669"/>
    <property type="project" value="TreeGrafter"/>
</dbReference>
<dbReference type="InterPro" id="IPR001444">
    <property type="entry name" value="Flag_bb_rod_N"/>
</dbReference>
<dbReference type="STRING" id="1969733.B5V00_01150"/>
<keyword evidence="8" id="KW-0969">Cilium</keyword>
<dbReference type="PANTHER" id="PTHR30435">
    <property type="entry name" value="FLAGELLAR PROTEIN"/>
    <property type="match status" value="1"/>
</dbReference>
<name>A0A1X0YEH7_9BACT</name>
<keyword evidence="3 4" id="KW-0975">Bacterial flagellum</keyword>
<protein>
    <submittedName>
        <fullName evidence="8">Flagellar basal-body rod protein FlgF</fullName>
    </submittedName>
</protein>
<dbReference type="OrthoDB" id="9804559at2"/>
<dbReference type="Pfam" id="PF22692">
    <property type="entry name" value="LlgE_F_G_D1"/>
    <property type="match status" value="1"/>
</dbReference>
<dbReference type="RefSeq" id="WP_085008662.1">
    <property type="nucleotide sequence ID" value="NZ_NAAD01000001.1"/>
</dbReference>
<feature type="domain" description="Flagellar basal-body/hook protein C-terminal" evidence="6">
    <location>
        <begin position="199"/>
        <end position="242"/>
    </location>
</feature>
<dbReference type="NCBIfam" id="TIGR02490">
    <property type="entry name" value="flgF"/>
    <property type="match status" value="1"/>
</dbReference>
<evidence type="ECO:0000256" key="3">
    <source>
        <dbReference type="ARBA" id="ARBA00023143"/>
    </source>
</evidence>
<sequence length="246" mass="26684">MKDVAYNAGLLSAVSGAMARLQALDVAANNLANAKTIGFKRDIPDFESRLIQAQRGRSRDGLVTITRLKETRIDRKQGDLETTGNPFDLGIDGPGFFKVRTPAGDRYTRQGNLTRDNQDRLVTREGYPVLGASGPIIVSGDGEVEISEDGSVLIDEQEAGVITLYEFPAGTPLEKVGDGLFIAPKTTAPTTVANPRLIQGALEAGNVNVLREMTRMVTYEREFETYQKMIKAYGQLATKAAELGAF</sequence>
<reference evidence="8 9" key="1">
    <citation type="submission" date="2017-03" db="EMBL/GenBank/DDBJ databases">
        <title>Genome sequence of Geothermobacter sp. EPR-M, Deep-Sea Iron Reducer.</title>
        <authorList>
            <person name="Tully B."/>
            <person name="Savalia P."/>
            <person name="Abuyen K."/>
            <person name="Baughan C."/>
            <person name="Romero E."/>
            <person name="Ronkowski C."/>
            <person name="Torres B."/>
            <person name="Tremblay J."/>
            <person name="Trujillo A."/>
            <person name="Tyler M."/>
            <person name="Perez-Rodriguez I."/>
            <person name="Amend J."/>
        </authorList>
    </citation>
    <scope>NUCLEOTIDE SEQUENCE [LARGE SCALE GENOMIC DNA]</scope>
    <source>
        <strain evidence="8 9">EPR-M</strain>
    </source>
</reference>
<dbReference type="Pfam" id="PF00460">
    <property type="entry name" value="Flg_bb_rod"/>
    <property type="match status" value="1"/>
</dbReference>
<evidence type="ECO:0000259" key="5">
    <source>
        <dbReference type="Pfam" id="PF00460"/>
    </source>
</evidence>
<dbReference type="NCBIfam" id="TIGR03506">
    <property type="entry name" value="FlgEFG_subfam"/>
    <property type="match status" value="1"/>
</dbReference>
<dbReference type="Pfam" id="PF06429">
    <property type="entry name" value="Flg_bbr_C"/>
    <property type="match status" value="1"/>
</dbReference>
<evidence type="ECO:0000256" key="1">
    <source>
        <dbReference type="ARBA" id="ARBA00004117"/>
    </source>
</evidence>
<accession>A0A1X0YEH7</accession>
<comment type="similarity">
    <text evidence="2 4">Belongs to the flagella basal body rod proteins family.</text>
</comment>
<evidence type="ECO:0000259" key="6">
    <source>
        <dbReference type="Pfam" id="PF06429"/>
    </source>
</evidence>
<dbReference type="PANTHER" id="PTHR30435:SF19">
    <property type="entry name" value="FLAGELLAR BASAL-BODY ROD PROTEIN FLGG"/>
    <property type="match status" value="1"/>
</dbReference>
<dbReference type="EMBL" id="NAAD01000001">
    <property type="protein sequence ID" value="ORJ63502.1"/>
    <property type="molecule type" value="Genomic_DNA"/>
</dbReference>
<dbReference type="InterPro" id="IPR020013">
    <property type="entry name" value="Flagellar_FlgE/F/G"/>
</dbReference>
<evidence type="ECO:0000313" key="9">
    <source>
        <dbReference type="Proteomes" id="UP000193136"/>
    </source>
</evidence>